<dbReference type="CDD" id="cd03477">
    <property type="entry name" value="Rieske_YhfW_C"/>
    <property type="match status" value="1"/>
</dbReference>
<dbReference type="InterPro" id="IPR036188">
    <property type="entry name" value="FAD/NAD-bd_sf"/>
</dbReference>
<gene>
    <name evidence="7" type="ORF">JOD45_002203</name>
</gene>
<dbReference type="Pfam" id="PF00355">
    <property type="entry name" value="Rieske"/>
    <property type="match status" value="1"/>
</dbReference>
<proteinExistence type="predicted"/>
<evidence type="ECO:0000256" key="4">
    <source>
        <dbReference type="ARBA" id="ARBA00023014"/>
    </source>
</evidence>
<evidence type="ECO:0000256" key="2">
    <source>
        <dbReference type="ARBA" id="ARBA00022723"/>
    </source>
</evidence>
<dbReference type="InterPro" id="IPR017941">
    <property type="entry name" value="Rieske_2Fe-2S"/>
</dbReference>
<dbReference type="Pfam" id="PF01266">
    <property type="entry name" value="DAO"/>
    <property type="match status" value="1"/>
</dbReference>
<dbReference type="EMBL" id="JAFBER010000014">
    <property type="protein sequence ID" value="MBM7645978.1"/>
    <property type="molecule type" value="Genomic_DNA"/>
</dbReference>
<keyword evidence="1" id="KW-0001">2Fe-2S</keyword>
<evidence type="ECO:0000313" key="8">
    <source>
        <dbReference type="Proteomes" id="UP000808914"/>
    </source>
</evidence>
<accession>A0ABS2Q113</accession>
<keyword evidence="4" id="KW-0411">Iron-sulfur</keyword>
<dbReference type="InterPro" id="IPR038010">
    <property type="entry name" value="YhfW_C"/>
</dbReference>
<dbReference type="PROSITE" id="PS51296">
    <property type="entry name" value="RIESKE"/>
    <property type="match status" value="1"/>
</dbReference>
<keyword evidence="8" id="KW-1185">Reference proteome</keyword>
<comment type="caution">
    <text evidence="7">The sequence shown here is derived from an EMBL/GenBank/DDBJ whole genome shotgun (WGS) entry which is preliminary data.</text>
</comment>
<name>A0ABS2Q113_9BACL</name>
<keyword evidence="5" id="KW-1015">Disulfide bond</keyword>
<dbReference type="Gene3D" id="3.30.9.10">
    <property type="entry name" value="D-Amino Acid Oxidase, subunit A, domain 2"/>
    <property type="match status" value="1"/>
</dbReference>
<evidence type="ECO:0000256" key="5">
    <source>
        <dbReference type="ARBA" id="ARBA00023157"/>
    </source>
</evidence>
<dbReference type="Gene3D" id="2.102.10.10">
    <property type="entry name" value="Rieske [2Fe-2S] iron-sulphur domain"/>
    <property type="match status" value="1"/>
</dbReference>
<dbReference type="PANTHER" id="PTHR13847">
    <property type="entry name" value="SARCOSINE DEHYDROGENASE-RELATED"/>
    <property type="match status" value="1"/>
</dbReference>
<dbReference type="InterPro" id="IPR036922">
    <property type="entry name" value="Rieske_2Fe-2S_sf"/>
</dbReference>
<dbReference type="PRINTS" id="PR00162">
    <property type="entry name" value="RIESKE"/>
</dbReference>
<dbReference type="Gene3D" id="3.50.50.60">
    <property type="entry name" value="FAD/NAD(P)-binding domain"/>
    <property type="match status" value="1"/>
</dbReference>
<dbReference type="SUPFAM" id="SSF51905">
    <property type="entry name" value="FAD/NAD(P)-binding domain"/>
    <property type="match status" value="1"/>
</dbReference>
<evidence type="ECO:0000259" key="6">
    <source>
        <dbReference type="PROSITE" id="PS51296"/>
    </source>
</evidence>
<dbReference type="Proteomes" id="UP000808914">
    <property type="component" value="Unassembled WGS sequence"/>
</dbReference>
<keyword evidence="2" id="KW-0479">Metal-binding</keyword>
<sequence length="516" mass="57778">MVQNFNEKPSRFPEPSWRETVELPAFNQLNGNIEADVIIIGGGITGLTAAYLLVNEGLKVALLEADRLLNGTTGHTTAKITAQHDLIYDELMNHMGKSKARLYYEANMGALKFIKETIDKHGIDCDYSEEDAYVYAVTDRCARQLEKEFKAYQKLKIDGGLVDDIPFDVNAAKALVMKHQAQFHPIKYLAYLVKVIIDKGGLIFEGTTAVDVDNGRQPTVVTRDGHRAAGRFVLACSHYPFYDGQGFYFTRMYAERAYLIAAKVDKPYPGGMYISAEDPVRSFRSVKINNEEMILIGGERHKTGQGIDTLEHYKALESFGQDVFGLKETKYRWSAQDLTTLDKVPYIGHITSRHPNILVGTGYRKWGMTNGTAAALLFRDYILDKKNPYKHLYSPSRFYADPSLKTFFEQNIDVAGHLMKGKFESPAKRPEDLSKGEGSIVICGGDRAGAYVDDQGECHIVDTTCTHLGCEVEWNSGDKTWDCPCHGSRYSYTGEVIEGPAEKPLKKLNQVKKSPD</sequence>
<protein>
    <submittedName>
        <fullName evidence="7">Glycine/D-amino acid oxidase-like deaminating enzyme/nitrite reductase/ring-hydroxylating ferredoxin subunit</fullName>
    </submittedName>
</protein>
<dbReference type="PANTHER" id="PTHR13847:SF274">
    <property type="entry name" value="RIESKE 2FE-2S IRON-SULFUR PROTEIN YHFW-RELATED"/>
    <property type="match status" value="1"/>
</dbReference>
<evidence type="ECO:0000313" key="7">
    <source>
        <dbReference type="EMBL" id="MBM7645978.1"/>
    </source>
</evidence>
<evidence type="ECO:0000256" key="1">
    <source>
        <dbReference type="ARBA" id="ARBA00022714"/>
    </source>
</evidence>
<evidence type="ECO:0000256" key="3">
    <source>
        <dbReference type="ARBA" id="ARBA00023004"/>
    </source>
</evidence>
<dbReference type="InterPro" id="IPR006076">
    <property type="entry name" value="FAD-dep_OxRdtase"/>
</dbReference>
<reference evidence="7 8" key="1">
    <citation type="submission" date="2021-01" db="EMBL/GenBank/DDBJ databases">
        <title>Genomic Encyclopedia of Type Strains, Phase IV (KMG-IV): sequencing the most valuable type-strain genomes for metagenomic binning, comparative biology and taxonomic classification.</title>
        <authorList>
            <person name="Goeker M."/>
        </authorList>
    </citation>
    <scope>NUCLEOTIDE SEQUENCE [LARGE SCALE GENOMIC DNA]</scope>
    <source>
        <strain evidence="7 8">DSM 28236</strain>
    </source>
</reference>
<organism evidence="7 8">
    <name type="scientific">Scopulibacillus daqui</name>
    <dbReference type="NCBI Taxonomy" id="1469162"/>
    <lineage>
        <taxon>Bacteria</taxon>
        <taxon>Bacillati</taxon>
        <taxon>Bacillota</taxon>
        <taxon>Bacilli</taxon>
        <taxon>Bacillales</taxon>
        <taxon>Sporolactobacillaceae</taxon>
        <taxon>Scopulibacillus</taxon>
    </lineage>
</organism>
<dbReference type="RefSeq" id="WP_205003880.1">
    <property type="nucleotide sequence ID" value="NZ_JAFBER010000014.1"/>
</dbReference>
<dbReference type="InterPro" id="IPR005805">
    <property type="entry name" value="Rieske_Fe-S_prot_C"/>
</dbReference>
<keyword evidence="3" id="KW-0408">Iron</keyword>
<dbReference type="SUPFAM" id="SSF50022">
    <property type="entry name" value="ISP domain"/>
    <property type="match status" value="1"/>
</dbReference>
<feature type="domain" description="Rieske" evidence="6">
    <location>
        <begin position="425"/>
        <end position="516"/>
    </location>
</feature>